<comment type="subcellular location">
    <subcellularLocation>
        <location evidence="1">Endomembrane system</location>
        <topology evidence="1">Multi-pass membrane protein</topology>
    </subcellularLocation>
</comment>
<dbReference type="RefSeq" id="WP_086986552.1">
    <property type="nucleotide sequence ID" value="NZ_FJNA01000002.1"/>
</dbReference>
<evidence type="ECO:0000313" key="6">
    <source>
        <dbReference type="EMBL" id="SEA88587.1"/>
    </source>
</evidence>
<feature type="transmembrane region" description="Helical" evidence="5">
    <location>
        <begin position="51"/>
        <end position="73"/>
    </location>
</feature>
<evidence type="ECO:0000256" key="3">
    <source>
        <dbReference type="ARBA" id="ARBA00022989"/>
    </source>
</evidence>
<keyword evidence="4 5" id="KW-0472">Membrane</keyword>
<reference evidence="6 7" key="1">
    <citation type="submission" date="2016-10" db="EMBL/GenBank/DDBJ databases">
        <authorList>
            <person name="Varghese N."/>
            <person name="Submissions S."/>
        </authorList>
    </citation>
    <scope>NUCLEOTIDE SEQUENCE [LARGE SCALE GENOMIC DNA]</scope>
    <source>
        <strain evidence="6 7">DSM 14526</strain>
    </source>
</reference>
<accession>A0AB38A3B1</accession>
<comment type="caution">
    <text evidence="6">The sequence shown here is derived from an EMBL/GenBank/DDBJ whole genome shotgun (WGS) entry which is preliminary data.</text>
</comment>
<evidence type="ECO:0000256" key="1">
    <source>
        <dbReference type="ARBA" id="ARBA00004127"/>
    </source>
</evidence>
<keyword evidence="3 5" id="KW-1133">Transmembrane helix</keyword>
<keyword evidence="2 5" id="KW-0812">Transmembrane</keyword>
<dbReference type="InterPro" id="IPR008217">
    <property type="entry name" value="Ccc1_fam"/>
</dbReference>
<evidence type="ECO:0000256" key="2">
    <source>
        <dbReference type="ARBA" id="ARBA00022692"/>
    </source>
</evidence>
<dbReference type="Proteomes" id="UP000199042">
    <property type="component" value="Unassembled WGS sequence"/>
</dbReference>
<evidence type="ECO:0000313" key="7">
    <source>
        <dbReference type="Proteomes" id="UP000199042"/>
    </source>
</evidence>
<dbReference type="GO" id="GO:0005384">
    <property type="term" value="F:manganese ion transmembrane transporter activity"/>
    <property type="evidence" value="ECO:0007669"/>
    <property type="project" value="InterPro"/>
</dbReference>
<feature type="transmembrane region" description="Helical" evidence="5">
    <location>
        <begin position="184"/>
        <end position="203"/>
    </location>
</feature>
<protein>
    <submittedName>
        <fullName evidence="6">Predicted Fe2+/Mn2+ transporter, VIT1/CCC1 family</fullName>
    </submittedName>
</protein>
<dbReference type="AlphaFoldDB" id="A0AB38A3B1"/>
<feature type="transmembrane region" description="Helical" evidence="5">
    <location>
        <begin position="155"/>
        <end position="178"/>
    </location>
</feature>
<dbReference type="GO" id="GO:0012505">
    <property type="term" value="C:endomembrane system"/>
    <property type="evidence" value="ECO:0007669"/>
    <property type="project" value="UniProtKB-SubCell"/>
</dbReference>
<dbReference type="Pfam" id="PF01988">
    <property type="entry name" value="VIT1"/>
    <property type="match status" value="1"/>
</dbReference>
<keyword evidence="7" id="KW-1185">Reference proteome</keyword>
<name>A0AB38A3B1_9LACT</name>
<dbReference type="GO" id="GO:0030026">
    <property type="term" value="P:intracellular manganese ion homeostasis"/>
    <property type="evidence" value="ECO:0007669"/>
    <property type="project" value="InterPro"/>
</dbReference>
<organism evidence="6 7">
    <name type="scientific">Trichococcus collinsii</name>
    <dbReference type="NCBI Taxonomy" id="157076"/>
    <lineage>
        <taxon>Bacteria</taxon>
        <taxon>Bacillati</taxon>
        <taxon>Bacillota</taxon>
        <taxon>Bacilli</taxon>
        <taxon>Lactobacillales</taxon>
        <taxon>Carnobacteriaceae</taxon>
        <taxon>Trichococcus</taxon>
    </lineage>
</organism>
<proteinExistence type="predicted"/>
<gene>
    <name evidence="6" type="ORF">SAMN04488525_10936</name>
</gene>
<evidence type="ECO:0000256" key="5">
    <source>
        <dbReference type="SAM" id="Phobius"/>
    </source>
</evidence>
<feature type="transmembrane region" description="Helical" evidence="5">
    <location>
        <begin position="215"/>
        <end position="237"/>
    </location>
</feature>
<evidence type="ECO:0000256" key="4">
    <source>
        <dbReference type="ARBA" id="ARBA00023136"/>
    </source>
</evidence>
<feature type="transmembrane region" description="Helical" evidence="5">
    <location>
        <begin position="20"/>
        <end position="45"/>
    </location>
</feature>
<dbReference type="PANTHER" id="PTHR31851">
    <property type="entry name" value="FE(2+)/MN(2+) TRANSPORTER PCL1"/>
    <property type="match status" value="1"/>
</dbReference>
<dbReference type="EMBL" id="FNQH01000009">
    <property type="protein sequence ID" value="SEA88587.1"/>
    <property type="molecule type" value="Genomic_DNA"/>
</dbReference>
<sequence>MGNPLIKVNKEQKKFKGGKYIKSIVYGGLDGIVTTFAVVSGVAGASLAMKVVIILGFSNLLADGFSMAIGDYLSSKSENEYNSGLKKQKSREVIENIDDEIASLVSAYENQGMSTQDAQSIAYTLAKYESSFIDQRITNGHGGEEIQEGPLKNAIVTFLSFFFFGMTPLLVYVLSMFVPVLNDHVFFVASVLTGVTLFILGALKSRITHSNWLRSGLEMLVIGGLAAVAAYLIGYVLGGI</sequence>